<dbReference type="SUPFAM" id="SSF55486">
    <property type="entry name" value="Metalloproteases ('zincins'), catalytic domain"/>
    <property type="match status" value="1"/>
</dbReference>
<keyword evidence="3 8" id="KW-0479">Metal-binding</keyword>
<comment type="caution">
    <text evidence="11">The sequence shown here is derived from an EMBL/GenBank/DDBJ whole genome shotgun (WGS) entry which is preliminary data.</text>
</comment>
<organism evidence="11 12">
    <name type="scientific">Scopulibacillus darangshiensis</name>
    <dbReference type="NCBI Taxonomy" id="442528"/>
    <lineage>
        <taxon>Bacteria</taxon>
        <taxon>Bacillati</taxon>
        <taxon>Bacillota</taxon>
        <taxon>Bacilli</taxon>
        <taxon>Bacillales</taxon>
        <taxon>Sporolactobacillaceae</taxon>
        <taxon>Scopulibacillus</taxon>
    </lineage>
</organism>
<name>A0A4R2P9D9_9BACL</name>
<evidence type="ECO:0000256" key="8">
    <source>
        <dbReference type="PIRNR" id="PIRNR006615"/>
    </source>
</evidence>
<keyword evidence="2 8" id="KW-0645">Protease</keyword>
<dbReference type="PANTHER" id="PTHR34217">
    <property type="entry name" value="METAL-DEPENDENT CARBOXYPEPTIDASE"/>
    <property type="match status" value="1"/>
</dbReference>
<evidence type="ECO:0000256" key="10">
    <source>
        <dbReference type="PIRSR" id="PIRSR006615-2"/>
    </source>
</evidence>
<dbReference type="Proteomes" id="UP000295416">
    <property type="component" value="Unassembled WGS sequence"/>
</dbReference>
<dbReference type="GO" id="GO:0008270">
    <property type="term" value="F:zinc ion binding"/>
    <property type="evidence" value="ECO:0007669"/>
    <property type="project" value="UniProtKB-ARBA"/>
</dbReference>
<dbReference type="FunFam" id="1.10.1370.30:FF:000003">
    <property type="entry name" value="Thermostable carboxypeptidase 1"/>
    <property type="match status" value="1"/>
</dbReference>
<keyword evidence="5 8" id="KW-0482">Metalloprotease</keyword>
<sequence length="508" mass="58500">MATIRETENAYFKYVKKIMDFNEATALAAWDMRTGSPKKGAGQRAEVIGTLSGEIFNLSTSEDMKHFIDTLSDPGIQSDLSEKTIKSVEESKREYERNVKIPAEEYKEYVILQSKAETVWEDAKAKSDFKMLEPYLDKIVDFKHLFVDYWGHDGNKYNTLLDLYEPGMTVDVIDRVFGQLRDGIIPLVQEVAEAADQPETNFLYKPFPKGQQRAFSIHILKEMGYDFSAGRLDETAHPFQISLNPGDVRVTTHYDEFDFRTAVFGTIHEGGHALYEQNISKDLIGTPLCSGTSMGVHESQSLFFENFVGRNKAFWEQYYDVLKEHAGGQFEHVSVEGYYRAINVAGPSLIRIEADEMTYPLHIIVRYEIEKALFNGDIKVKDLPGVWNEKMEQYLGIKPDHDREGVLQDIHWSGGDFGYFPSYALGYLYAAQFKHTLLKDLPDFDDNLRSGRIRPIREWLTDKIHQYGKLKKPMDILLDVTGEELNAKYLINYLNEKYRDVYHLSRVK</sequence>
<dbReference type="InterPro" id="IPR001333">
    <property type="entry name" value="Peptidase_M32_Taq"/>
</dbReference>
<dbReference type="PRINTS" id="PR00998">
    <property type="entry name" value="CRBOXYPTASET"/>
</dbReference>
<reference evidence="11 12" key="1">
    <citation type="submission" date="2019-03" db="EMBL/GenBank/DDBJ databases">
        <title>Genomic Encyclopedia of Type Strains, Phase IV (KMG-IV): sequencing the most valuable type-strain genomes for metagenomic binning, comparative biology and taxonomic classification.</title>
        <authorList>
            <person name="Goeker M."/>
        </authorList>
    </citation>
    <scope>NUCLEOTIDE SEQUENCE [LARGE SCALE GENOMIC DNA]</scope>
    <source>
        <strain evidence="11 12">DSM 19377</strain>
    </source>
</reference>
<comment type="similarity">
    <text evidence="7 8">Belongs to the peptidase M32 family.</text>
</comment>
<dbReference type="GO" id="GO:0006508">
    <property type="term" value="P:proteolysis"/>
    <property type="evidence" value="ECO:0007669"/>
    <property type="project" value="UniProtKB-UniRule"/>
</dbReference>
<dbReference type="Gene3D" id="1.10.1370.30">
    <property type="match status" value="1"/>
</dbReference>
<dbReference type="OrthoDB" id="9772308at2"/>
<dbReference type="PANTHER" id="PTHR34217:SF1">
    <property type="entry name" value="CARBOXYPEPTIDASE 1"/>
    <property type="match status" value="1"/>
</dbReference>
<feature type="active site" description="Proton donor/acceptor" evidence="10">
    <location>
        <position position="269"/>
    </location>
</feature>
<accession>A0A4R2P9D9</accession>
<dbReference type="Pfam" id="PF02074">
    <property type="entry name" value="Peptidase_M32"/>
    <property type="match status" value="1"/>
</dbReference>
<comment type="function">
    <text evidence="8">Broad specificity carboxypetidase that releases amino acids sequentially from the C-terminus, including neutral, aromatic, polar and basic residues.</text>
</comment>
<dbReference type="PROSITE" id="PS52034">
    <property type="entry name" value="PEPTIDASE_M32"/>
    <property type="match status" value="1"/>
</dbReference>
<feature type="binding site" evidence="9">
    <location>
        <position position="272"/>
    </location>
    <ligand>
        <name>Zn(2+)</name>
        <dbReference type="ChEBI" id="CHEBI:29105"/>
        <note>catalytic</note>
    </ligand>
</feature>
<dbReference type="EC" id="3.4.17.19" evidence="8"/>
<evidence type="ECO:0000256" key="7">
    <source>
        <dbReference type="ARBA" id="ARBA00061580"/>
    </source>
</evidence>
<dbReference type="RefSeq" id="WP_132743035.1">
    <property type="nucleotide sequence ID" value="NZ_SLXK01000002.1"/>
</dbReference>
<keyword evidence="9" id="KW-0862">Zinc</keyword>
<keyword evidence="12" id="KW-1185">Reference proteome</keyword>
<evidence type="ECO:0000256" key="3">
    <source>
        <dbReference type="ARBA" id="ARBA00022723"/>
    </source>
</evidence>
<evidence type="ECO:0000256" key="6">
    <source>
        <dbReference type="ARBA" id="ARBA00052755"/>
    </source>
</evidence>
<comment type="cofactor">
    <cofactor evidence="9">
        <name>Zn(2+)</name>
        <dbReference type="ChEBI" id="CHEBI:29105"/>
    </cofactor>
    <text evidence="9">Binds 1 zinc ion per subunit.</text>
</comment>
<dbReference type="GO" id="GO:0004181">
    <property type="term" value="F:metallocarboxypeptidase activity"/>
    <property type="evidence" value="ECO:0007669"/>
    <property type="project" value="UniProtKB-UniRule"/>
</dbReference>
<evidence type="ECO:0000256" key="1">
    <source>
        <dbReference type="ARBA" id="ARBA00022645"/>
    </source>
</evidence>
<keyword evidence="1 8" id="KW-0121">Carboxypeptidase</keyword>
<evidence type="ECO:0000313" key="11">
    <source>
        <dbReference type="EMBL" id="TCP31532.1"/>
    </source>
</evidence>
<evidence type="ECO:0000256" key="5">
    <source>
        <dbReference type="ARBA" id="ARBA00023049"/>
    </source>
</evidence>
<dbReference type="AlphaFoldDB" id="A0A4R2P9D9"/>
<evidence type="ECO:0000313" key="12">
    <source>
        <dbReference type="Proteomes" id="UP000295416"/>
    </source>
</evidence>
<keyword evidence="4 8" id="KW-0378">Hydrolase</keyword>
<evidence type="ECO:0000256" key="2">
    <source>
        <dbReference type="ARBA" id="ARBA00022670"/>
    </source>
</evidence>
<feature type="binding site" evidence="9">
    <location>
        <position position="268"/>
    </location>
    <ligand>
        <name>Zn(2+)</name>
        <dbReference type="ChEBI" id="CHEBI:29105"/>
        <note>catalytic</note>
    </ligand>
</feature>
<protein>
    <recommendedName>
        <fullName evidence="8">Metal-dependent carboxypeptidase</fullName>
        <ecNumber evidence="8">3.4.17.19</ecNumber>
    </recommendedName>
</protein>
<evidence type="ECO:0000256" key="9">
    <source>
        <dbReference type="PIRSR" id="PIRSR006615-1"/>
    </source>
</evidence>
<feature type="binding site" evidence="9">
    <location>
        <position position="298"/>
    </location>
    <ligand>
        <name>Zn(2+)</name>
        <dbReference type="ChEBI" id="CHEBI:29105"/>
        <note>catalytic</note>
    </ligand>
</feature>
<dbReference type="CDD" id="cd06460">
    <property type="entry name" value="M32_Taq"/>
    <property type="match status" value="1"/>
</dbReference>
<proteinExistence type="inferred from homology"/>
<dbReference type="EMBL" id="SLXK01000002">
    <property type="protein sequence ID" value="TCP31532.1"/>
    <property type="molecule type" value="Genomic_DNA"/>
</dbReference>
<evidence type="ECO:0000256" key="4">
    <source>
        <dbReference type="ARBA" id="ARBA00022801"/>
    </source>
</evidence>
<gene>
    <name evidence="11" type="ORF">EV207_10220</name>
</gene>
<dbReference type="PIRSF" id="PIRSF006615">
    <property type="entry name" value="Zn_crbxpep_Taq"/>
    <property type="match status" value="1"/>
</dbReference>
<comment type="catalytic activity">
    <reaction evidence="6 8">
        <text>Release of a C-terminal amino acid with broad specificity, except for -Pro.</text>
        <dbReference type="EC" id="3.4.17.19"/>
    </reaction>
</comment>